<dbReference type="SUPFAM" id="SSF52172">
    <property type="entry name" value="CheY-like"/>
    <property type="match status" value="1"/>
</dbReference>
<evidence type="ECO:0000256" key="1">
    <source>
        <dbReference type="ARBA" id="ARBA00022490"/>
    </source>
</evidence>
<dbReference type="Gene3D" id="3.40.50.2300">
    <property type="match status" value="1"/>
</dbReference>
<keyword evidence="2 6" id="KW-0145">Chemotaxis</keyword>
<evidence type="ECO:0000256" key="5">
    <source>
        <dbReference type="ARBA" id="ARBA00048267"/>
    </source>
</evidence>
<dbReference type="EC" id="3.5.1.44" evidence="6"/>
<dbReference type="PROSITE" id="PS50110">
    <property type="entry name" value="RESPONSE_REGULATORY"/>
    <property type="match status" value="1"/>
</dbReference>
<proteinExistence type="inferred from homology"/>
<feature type="domain" description="CheB-type methylesterase" evidence="10">
    <location>
        <begin position="151"/>
        <end position="340"/>
    </location>
</feature>
<dbReference type="SUPFAM" id="SSF52738">
    <property type="entry name" value="Methylesterase CheB, C-terminal domain"/>
    <property type="match status" value="1"/>
</dbReference>
<comment type="similarity">
    <text evidence="6">Belongs to the CheB family.</text>
</comment>
<sequence length="340" mass="37735">MSQRKIRVLIVDDSLLFRETLKNKLEKDAGIEVVATAMDPYDARDKILIYEPDVMILDVQMPKMDGIEFLKRLMPQYPLPVVVMSSLDNMVFDALKYGAVEFVNKPSSTSENALDLFINELIIKVKIASIANVSGLKRIIRKSNEESKDHQRQTNRIIAVGASTGGTEALFEILHKLPADVPGIVIVQHMPPVFTKMYAQRLNSACRMIVKEAEDGDEVQDGIALIAPGGLQMRLHRQGRKMTVKLFEGDKRNGHIPSVDVLFESVAQFYGKQAIGIILTGMGQDGAKGLLNMKQNGAKTIGQDEKTCIVYGMPKVAYDIGAVDYQLPITEIHKKILALI</sequence>
<dbReference type="NCBIfam" id="NF009206">
    <property type="entry name" value="PRK12555.1"/>
    <property type="match status" value="1"/>
</dbReference>
<dbReference type="SMART" id="SM00448">
    <property type="entry name" value="REC"/>
    <property type="match status" value="1"/>
</dbReference>
<gene>
    <name evidence="6" type="primary">cheB</name>
    <name evidence="11" type="ORF">ISU02_11685</name>
</gene>
<dbReference type="PANTHER" id="PTHR42872:SF6">
    <property type="entry name" value="PROTEIN-GLUTAMATE METHYLESTERASE_PROTEIN-GLUTAMINE GLUTAMINASE"/>
    <property type="match status" value="1"/>
</dbReference>
<comment type="catalytic activity">
    <reaction evidence="5 6">
        <text>[protein]-L-glutamate 5-O-methyl ester + H2O = L-glutamyl-[protein] + methanol + H(+)</text>
        <dbReference type="Rhea" id="RHEA:23236"/>
        <dbReference type="Rhea" id="RHEA-COMP:10208"/>
        <dbReference type="Rhea" id="RHEA-COMP:10311"/>
        <dbReference type="ChEBI" id="CHEBI:15377"/>
        <dbReference type="ChEBI" id="CHEBI:15378"/>
        <dbReference type="ChEBI" id="CHEBI:17790"/>
        <dbReference type="ChEBI" id="CHEBI:29973"/>
        <dbReference type="ChEBI" id="CHEBI:82795"/>
        <dbReference type="EC" id="3.1.1.61"/>
    </reaction>
</comment>
<reference evidence="11 12" key="1">
    <citation type="submission" date="2020-11" db="EMBL/GenBank/DDBJ databases">
        <title>Fusibacter basophilias sp. nov.</title>
        <authorList>
            <person name="Qiu D."/>
        </authorList>
    </citation>
    <scope>NUCLEOTIDE SEQUENCE [LARGE SCALE GENOMIC DNA]</scope>
    <source>
        <strain evidence="11 12">Q10-2</strain>
    </source>
</reference>
<dbReference type="PIRSF" id="PIRSF000876">
    <property type="entry name" value="RR_chemtxs_CheB"/>
    <property type="match status" value="1"/>
</dbReference>
<evidence type="ECO:0000256" key="7">
    <source>
        <dbReference type="PROSITE-ProRule" id="PRU00050"/>
    </source>
</evidence>
<dbReference type="InterPro" id="IPR000673">
    <property type="entry name" value="Sig_transdc_resp-reg_Me-estase"/>
</dbReference>
<dbReference type="InterPro" id="IPR011006">
    <property type="entry name" value="CheY-like_superfamily"/>
</dbReference>
<feature type="active site" evidence="6 7">
    <location>
        <position position="285"/>
    </location>
</feature>
<dbReference type="InterPro" id="IPR001789">
    <property type="entry name" value="Sig_transdc_resp-reg_receiver"/>
</dbReference>
<accession>A0ABR9ZTI6</accession>
<dbReference type="PROSITE" id="PS50122">
    <property type="entry name" value="CHEB"/>
    <property type="match status" value="1"/>
</dbReference>
<comment type="caution">
    <text evidence="11">The sequence shown here is derived from an EMBL/GenBank/DDBJ whole genome shotgun (WGS) entry which is preliminary data.</text>
</comment>
<dbReference type="NCBIfam" id="NF001965">
    <property type="entry name" value="PRK00742.1"/>
    <property type="match status" value="1"/>
</dbReference>
<evidence type="ECO:0000313" key="12">
    <source>
        <dbReference type="Proteomes" id="UP000614200"/>
    </source>
</evidence>
<dbReference type="InterPro" id="IPR035909">
    <property type="entry name" value="CheB_C"/>
</dbReference>
<comment type="function">
    <text evidence="6">Involved in chemotaxis. Part of a chemotaxis signal transduction system that modulates chemotaxis in response to various stimuli. Catalyzes the demethylation of specific methylglutamate residues introduced into the chemoreceptors (methyl-accepting chemotaxis proteins or MCP) by CheR. Also mediates the irreversible deamidation of specific glutamine residues to glutamic acid.</text>
</comment>
<evidence type="ECO:0000256" key="2">
    <source>
        <dbReference type="ARBA" id="ARBA00022500"/>
    </source>
</evidence>
<keyword evidence="3 6" id="KW-0378">Hydrolase</keyword>
<dbReference type="Pfam" id="PF00072">
    <property type="entry name" value="Response_reg"/>
    <property type="match status" value="1"/>
</dbReference>
<evidence type="ECO:0000256" key="3">
    <source>
        <dbReference type="ARBA" id="ARBA00022801"/>
    </source>
</evidence>
<keyword evidence="6 8" id="KW-0597">Phosphoprotein</keyword>
<evidence type="ECO:0000259" key="9">
    <source>
        <dbReference type="PROSITE" id="PS50110"/>
    </source>
</evidence>
<dbReference type="InterPro" id="IPR008248">
    <property type="entry name" value="CheB-like"/>
</dbReference>
<evidence type="ECO:0000313" key="11">
    <source>
        <dbReference type="EMBL" id="MBF4693790.1"/>
    </source>
</evidence>
<evidence type="ECO:0000256" key="6">
    <source>
        <dbReference type="HAMAP-Rule" id="MF_00099"/>
    </source>
</evidence>
<comment type="function">
    <text evidence="4">May play the central regulatory role in sporulation. It may be an element of the effector pathway responsible for the activation of sporulation genes in response to nutritional stress. Spo0A may act in concert with spo0H (a sigma factor) to control the expression of some genes that are critical to the sporulation process.</text>
</comment>
<dbReference type="PANTHER" id="PTHR42872">
    <property type="entry name" value="PROTEIN-GLUTAMATE METHYLESTERASE/PROTEIN-GLUTAMINE GLUTAMINASE"/>
    <property type="match status" value="1"/>
</dbReference>
<dbReference type="Proteomes" id="UP000614200">
    <property type="component" value="Unassembled WGS sequence"/>
</dbReference>
<dbReference type="EMBL" id="JADKNH010000006">
    <property type="protein sequence ID" value="MBF4693790.1"/>
    <property type="molecule type" value="Genomic_DNA"/>
</dbReference>
<comment type="catalytic activity">
    <reaction evidence="6">
        <text>L-glutaminyl-[protein] + H2O = L-glutamyl-[protein] + NH4(+)</text>
        <dbReference type="Rhea" id="RHEA:16441"/>
        <dbReference type="Rhea" id="RHEA-COMP:10207"/>
        <dbReference type="Rhea" id="RHEA-COMP:10208"/>
        <dbReference type="ChEBI" id="CHEBI:15377"/>
        <dbReference type="ChEBI" id="CHEBI:28938"/>
        <dbReference type="ChEBI" id="CHEBI:29973"/>
        <dbReference type="ChEBI" id="CHEBI:30011"/>
        <dbReference type="EC" id="3.5.1.44"/>
    </reaction>
</comment>
<evidence type="ECO:0000256" key="4">
    <source>
        <dbReference type="ARBA" id="ARBA00024867"/>
    </source>
</evidence>
<feature type="active site" evidence="6 7">
    <location>
        <position position="189"/>
    </location>
</feature>
<feature type="domain" description="Response regulatory" evidence="9">
    <location>
        <begin position="7"/>
        <end position="120"/>
    </location>
</feature>
<organism evidence="11 12">
    <name type="scientific">Fusibacter ferrireducens</name>
    <dbReference type="NCBI Taxonomy" id="2785058"/>
    <lineage>
        <taxon>Bacteria</taxon>
        <taxon>Bacillati</taxon>
        <taxon>Bacillota</taxon>
        <taxon>Clostridia</taxon>
        <taxon>Eubacteriales</taxon>
        <taxon>Eubacteriales Family XII. Incertae Sedis</taxon>
        <taxon>Fusibacter</taxon>
    </lineage>
</organism>
<dbReference type="RefSeq" id="WP_194702023.1">
    <property type="nucleotide sequence ID" value="NZ_JADKNH010000006.1"/>
</dbReference>
<comment type="domain">
    <text evidence="6">Contains a C-terminal catalytic domain, and an N-terminal region which modulates catalytic activity.</text>
</comment>
<dbReference type="Pfam" id="PF01339">
    <property type="entry name" value="CheB_methylest"/>
    <property type="match status" value="1"/>
</dbReference>
<name>A0ABR9ZTI6_9FIRM</name>
<protein>
    <recommendedName>
        <fullName evidence="6">Protein-glutamate methylesterase/protein-glutamine glutaminase</fullName>
        <ecNumber evidence="6">3.1.1.61</ecNumber>
        <ecNumber evidence="6">3.5.1.44</ecNumber>
    </recommendedName>
</protein>
<keyword evidence="1 6" id="KW-0963">Cytoplasm</keyword>
<comment type="PTM">
    <text evidence="6">Phosphorylated by CheA. Phosphorylation of the N-terminal regulatory domain activates the methylesterase activity.</text>
</comment>
<dbReference type="Gene3D" id="3.40.50.180">
    <property type="entry name" value="Methylesterase CheB, C-terminal domain"/>
    <property type="match status" value="1"/>
</dbReference>
<dbReference type="EC" id="3.1.1.61" evidence="6"/>
<dbReference type="HAMAP" id="MF_00099">
    <property type="entry name" value="CheB_chemtxs"/>
    <property type="match status" value="1"/>
</dbReference>
<feature type="active site" evidence="6 7">
    <location>
        <position position="163"/>
    </location>
</feature>
<dbReference type="CDD" id="cd16432">
    <property type="entry name" value="CheB_Rec"/>
    <property type="match status" value="1"/>
</dbReference>
<evidence type="ECO:0000256" key="8">
    <source>
        <dbReference type="PROSITE-ProRule" id="PRU00169"/>
    </source>
</evidence>
<evidence type="ECO:0000259" key="10">
    <source>
        <dbReference type="PROSITE" id="PS50122"/>
    </source>
</evidence>
<comment type="subcellular location">
    <subcellularLocation>
        <location evidence="6">Cytoplasm</location>
    </subcellularLocation>
</comment>
<feature type="modified residue" description="4-aspartylphosphate" evidence="6 8">
    <location>
        <position position="58"/>
    </location>
</feature>
<dbReference type="CDD" id="cd17541">
    <property type="entry name" value="REC_CheB-like"/>
    <property type="match status" value="1"/>
</dbReference>
<keyword evidence="12" id="KW-1185">Reference proteome</keyword>